<dbReference type="EMBL" id="JAVREV010000006">
    <property type="protein sequence ID" value="MDT0443640.1"/>
    <property type="molecule type" value="Genomic_DNA"/>
</dbReference>
<feature type="transmembrane region" description="Helical" evidence="6">
    <location>
        <begin position="94"/>
        <end position="113"/>
    </location>
</feature>
<evidence type="ECO:0000256" key="4">
    <source>
        <dbReference type="ARBA" id="ARBA00023136"/>
    </source>
</evidence>
<proteinExistence type="predicted"/>
<keyword evidence="2 6" id="KW-0812">Transmembrane</keyword>
<dbReference type="PANTHER" id="PTHR39157">
    <property type="entry name" value="INTEGRAL MEMBRANE PROTEIN-RELATED"/>
    <property type="match status" value="1"/>
</dbReference>
<feature type="transmembrane region" description="Helical" evidence="6">
    <location>
        <begin position="151"/>
        <end position="171"/>
    </location>
</feature>
<evidence type="ECO:0000256" key="1">
    <source>
        <dbReference type="ARBA" id="ARBA00004141"/>
    </source>
</evidence>
<comment type="caution">
    <text evidence="7">The sequence shown here is derived from an EMBL/GenBank/DDBJ whole genome shotgun (WGS) entry which is preliminary data.</text>
</comment>
<evidence type="ECO:0000256" key="2">
    <source>
        <dbReference type="ARBA" id="ARBA00022692"/>
    </source>
</evidence>
<keyword evidence="4 6" id="KW-0472">Membrane</keyword>
<evidence type="ECO:0000256" key="6">
    <source>
        <dbReference type="SAM" id="Phobius"/>
    </source>
</evidence>
<sequence>MSVTQQLGGRGAHGRLPGAGAPGGGPREAAARYAVLPLRLFLGLTFLYAGIDKFTDAGPFSSAMSTDAMEQMLRFSREDAAAGWLADLALDHPGPLLGGAAVAEIAVGAGVLFGLLTRLAAAGGALLSFSFWLTVSWNADPYYFGQDLPYLFGFVTLLLAGPGPFALGRLLSARQAQRNRRLFG</sequence>
<evidence type="ECO:0000256" key="5">
    <source>
        <dbReference type="SAM" id="MobiDB-lite"/>
    </source>
</evidence>
<feature type="region of interest" description="Disordered" evidence="5">
    <location>
        <begin position="1"/>
        <end position="23"/>
    </location>
</feature>
<dbReference type="Proteomes" id="UP001183615">
    <property type="component" value="Unassembled WGS sequence"/>
</dbReference>
<reference evidence="8" key="1">
    <citation type="submission" date="2023-07" db="EMBL/GenBank/DDBJ databases">
        <title>30 novel species of actinomycetes from the DSMZ collection.</title>
        <authorList>
            <person name="Nouioui I."/>
        </authorList>
    </citation>
    <scope>NUCLEOTIDE SEQUENCE [LARGE SCALE GENOMIC DNA]</scope>
    <source>
        <strain evidence="8">DSM 41886</strain>
    </source>
</reference>
<protein>
    <submittedName>
        <fullName evidence="7">DoxX family protein</fullName>
    </submittedName>
</protein>
<dbReference type="InterPro" id="IPR032808">
    <property type="entry name" value="DoxX"/>
</dbReference>
<evidence type="ECO:0000313" key="8">
    <source>
        <dbReference type="Proteomes" id="UP001183615"/>
    </source>
</evidence>
<keyword evidence="8" id="KW-1185">Reference proteome</keyword>
<evidence type="ECO:0000313" key="7">
    <source>
        <dbReference type="EMBL" id="MDT0443640.1"/>
    </source>
</evidence>
<name>A0ABU2S7L2_9ACTN</name>
<dbReference type="Pfam" id="PF07681">
    <property type="entry name" value="DoxX"/>
    <property type="match status" value="1"/>
</dbReference>
<gene>
    <name evidence="7" type="ORF">RM779_13715</name>
</gene>
<dbReference type="PANTHER" id="PTHR39157:SF1">
    <property type="entry name" value="DOXX FAMILY PROTEIN"/>
    <property type="match status" value="1"/>
</dbReference>
<keyword evidence="3 6" id="KW-1133">Transmembrane helix</keyword>
<accession>A0ABU2S7L2</accession>
<feature type="transmembrane region" description="Helical" evidence="6">
    <location>
        <begin position="120"/>
        <end position="139"/>
    </location>
</feature>
<organism evidence="7 8">
    <name type="scientific">Streptomyces johnsoniae</name>
    <dbReference type="NCBI Taxonomy" id="3075532"/>
    <lineage>
        <taxon>Bacteria</taxon>
        <taxon>Bacillati</taxon>
        <taxon>Actinomycetota</taxon>
        <taxon>Actinomycetes</taxon>
        <taxon>Kitasatosporales</taxon>
        <taxon>Streptomycetaceae</taxon>
        <taxon>Streptomyces</taxon>
    </lineage>
</organism>
<dbReference type="RefSeq" id="WP_311617951.1">
    <property type="nucleotide sequence ID" value="NZ_JAVREV010000006.1"/>
</dbReference>
<evidence type="ECO:0000256" key="3">
    <source>
        <dbReference type="ARBA" id="ARBA00022989"/>
    </source>
</evidence>
<comment type="subcellular location">
    <subcellularLocation>
        <location evidence="1">Membrane</location>
        <topology evidence="1">Multi-pass membrane protein</topology>
    </subcellularLocation>
</comment>
<feature type="transmembrane region" description="Helical" evidence="6">
    <location>
        <begin position="33"/>
        <end position="51"/>
    </location>
</feature>